<dbReference type="OrthoDB" id="46222at2157"/>
<sequence length="306" mass="34853">MAENDEPFVSVIIPVYNDPDGIETTLAAVVNQTYDEYEVLPVDNASTDNTKTVIDQFATRHSELIHPLEETDVQSSYAARNRGIKAATGSVFAFLDSDMSVDRTWLEDAINAFETRSCDYMGYQVNVITDEESPTVWERYEQTFSFPIKTYLEDKNFAPTCALVIRADVITSAGPFDERLVSGGDKEFGQRVHRAGFTQCYADDVATYHPARDSWDALQSKALRIGRGRAQMRRYHPELGGYFHPIHPINYLPPSPFRLSRRFSGRDMSLLSLIGFYLLEYILKLTQTYGTLRESISLHRSEREEQ</sequence>
<protein>
    <submittedName>
        <fullName evidence="2">Sugar transferase-like protein</fullName>
    </submittedName>
</protein>
<accession>A0A8J8TSR5</accession>
<evidence type="ECO:0000313" key="2">
    <source>
        <dbReference type="EMBL" id="TYL39054.1"/>
    </source>
</evidence>
<reference evidence="2" key="1">
    <citation type="submission" date="2017-11" db="EMBL/GenBank/DDBJ databases">
        <authorList>
            <person name="Kajale S.C."/>
            <person name="Sharma A."/>
        </authorList>
    </citation>
    <scope>NUCLEOTIDE SEQUENCE</scope>
    <source>
        <strain evidence="2">LS1_42</strain>
    </source>
</reference>
<dbReference type="InterPro" id="IPR050834">
    <property type="entry name" value="Glycosyltransf_2"/>
</dbReference>
<dbReference type="Gene3D" id="3.90.550.10">
    <property type="entry name" value="Spore Coat Polysaccharide Biosynthesis Protein SpsA, Chain A"/>
    <property type="match status" value="1"/>
</dbReference>
<dbReference type="PANTHER" id="PTHR43685:SF2">
    <property type="entry name" value="GLYCOSYLTRANSFERASE 2-LIKE DOMAIN-CONTAINING PROTEIN"/>
    <property type="match status" value="1"/>
</dbReference>
<dbReference type="Proteomes" id="UP000766904">
    <property type="component" value="Unassembled WGS sequence"/>
</dbReference>
<dbReference type="Pfam" id="PF00535">
    <property type="entry name" value="Glycos_transf_2"/>
    <property type="match status" value="1"/>
</dbReference>
<keyword evidence="3" id="KW-1185">Reference proteome</keyword>
<dbReference type="RefSeq" id="WP_148857191.1">
    <property type="nucleotide sequence ID" value="NZ_PHNJ01000003.1"/>
</dbReference>
<dbReference type="InterPro" id="IPR001173">
    <property type="entry name" value="Glyco_trans_2-like"/>
</dbReference>
<proteinExistence type="predicted"/>
<feature type="domain" description="Glycosyltransferase 2-like" evidence="1">
    <location>
        <begin position="10"/>
        <end position="163"/>
    </location>
</feature>
<dbReference type="GO" id="GO:0016740">
    <property type="term" value="F:transferase activity"/>
    <property type="evidence" value="ECO:0007669"/>
    <property type="project" value="UniProtKB-KW"/>
</dbReference>
<evidence type="ECO:0000313" key="3">
    <source>
        <dbReference type="Proteomes" id="UP000766904"/>
    </source>
</evidence>
<organism evidence="2 3">
    <name type="scientific">Natronococcus pandeyae</name>
    <dbReference type="NCBI Taxonomy" id="2055836"/>
    <lineage>
        <taxon>Archaea</taxon>
        <taxon>Methanobacteriati</taxon>
        <taxon>Methanobacteriota</taxon>
        <taxon>Stenosarchaea group</taxon>
        <taxon>Halobacteria</taxon>
        <taxon>Halobacteriales</taxon>
        <taxon>Natrialbaceae</taxon>
        <taxon>Natronococcus</taxon>
    </lineage>
</organism>
<keyword evidence="2" id="KW-0808">Transferase</keyword>
<evidence type="ECO:0000259" key="1">
    <source>
        <dbReference type="Pfam" id="PF00535"/>
    </source>
</evidence>
<gene>
    <name evidence="2" type="ORF">CV102_07100</name>
</gene>
<dbReference type="SUPFAM" id="SSF53448">
    <property type="entry name" value="Nucleotide-diphospho-sugar transferases"/>
    <property type="match status" value="1"/>
</dbReference>
<dbReference type="InterPro" id="IPR029044">
    <property type="entry name" value="Nucleotide-diphossugar_trans"/>
</dbReference>
<dbReference type="EMBL" id="PHNJ01000003">
    <property type="protein sequence ID" value="TYL39054.1"/>
    <property type="molecule type" value="Genomic_DNA"/>
</dbReference>
<comment type="caution">
    <text evidence="2">The sequence shown here is derived from an EMBL/GenBank/DDBJ whole genome shotgun (WGS) entry which is preliminary data.</text>
</comment>
<dbReference type="PANTHER" id="PTHR43685">
    <property type="entry name" value="GLYCOSYLTRANSFERASE"/>
    <property type="match status" value="1"/>
</dbReference>
<name>A0A8J8TSR5_9EURY</name>
<dbReference type="AlphaFoldDB" id="A0A8J8TSR5"/>